<dbReference type="PANTHER" id="PTHR30136:SF35">
    <property type="entry name" value="HTH-TYPE TRANSCRIPTIONAL REGULATOR RV1719"/>
    <property type="match status" value="1"/>
</dbReference>
<dbReference type="Gene3D" id="3.30.450.40">
    <property type="match status" value="1"/>
</dbReference>
<dbReference type="RefSeq" id="WP_195899667.1">
    <property type="nucleotide sequence ID" value="NZ_JADOGI010000133.1"/>
</dbReference>
<dbReference type="GO" id="GO:0003700">
    <property type="term" value="F:DNA-binding transcription factor activity"/>
    <property type="evidence" value="ECO:0007669"/>
    <property type="project" value="TreeGrafter"/>
</dbReference>
<dbReference type="SUPFAM" id="SSF46785">
    <property type="entry name" value="Winged helix' DNA-binding domain"/>
    <property type="match status" value="1"/>
</dbReference>
<dbReference type="InterPro" id="IPR005471">
    <property type="entry name" value="Tscrpt_reg_IclR_N"/>
</dbReference>
<keyword evidence="2" id="KW-0238">DNA-binding</keyword>
<dbReference type="Pfam" id="PF09339">
    <property type="entry name" value="HTH_IclR"/>
    <property type="match status" value="1"/>
</dbReference>
<sequence length="251" mass="27599">MAEQKTNMRSLERAIDVLEVLEREGRSLRLSEVAQKTGLHIATAQRILGVLEDRGRVERDHAGYRPGVALVFGAHAFLASNPLVLAARPVLQELADRTGLTASLYLRSNWVRVVVARVEGSKPLRYQLPFGRRLPLHLGAGKVFAADFDDEERARFYTEAGPLLDLAGNPIEEATLTKDFAEIRRLGYYVSYEERQVGAVSITAPVRDRDHALIGAITLGAGADDIRSRDVEPLVVEVRQAAAAVGQHAIM</sequence>
<dbReference type="SUPFAM" id="SSF55781">
    <property type="entry name" value="GAF domain-like"/>
    <property type="match status" value="1"/>
</dbReference>
<evidence type="ECO:0000256" key="1">
    <source>
        <dbReference type="ARBA" id="ARBA00023015"/>
    </source>
</evidence>
<dbReference type="Gene3D" id="1.10.10.10">
    <property type="entry name" value="Winged helix-like DNA-binding domain superfamily/Winged helix DNA-binding domain"/>
    <property type="match status" value="1"/>
</dbReference>
<dbReference type="Pfam" id="PF01614">
    <property type="entry name" value="IclR_C"/>
    <property type="match status" value="1"/>
</dbReference>
<dbReference type="Proteomes" id="UP000605361">
    <property type="component" value="Unassembled WGS sequence"/>
</dbReference>
<keyword evidence="1" id="KW-0805">Transcription regulation</keyword>
<accession>A0A931AI45</accession>
<comment type="caution">
    <text evidence="6">The sequence shown here is derived from an EMBL/GenBank/DDBJ whole genome shotgun (WGS) entry which is preliminary data.</text>
</comment>
<dbReference type="AlphaFoldDB" id="A0A931AI45"/>
<dbReference type="PROSITE" id="PS51077">
    <property type="entry name" value="HTH_ICLR"/>
    <property type="match status" value="1"/>
</dbReference>
<evidence type="ECO:0000259" key="4">
    <source>
        <dbReference type="PROSITE" id="PS51077"/>
    </source>
</evidence>
<dbReference type="GO" id="GO:0045892">
    <property type="term" value="P:negative regulation of DNA-templated transcription"/>
    <property type="evidence" value="ECO:0007669"/>
    <property type="project" value="TreeGrafter"/>
</dbReference>
<reference evidence="6" key="1">
    <citation type="submission" date="2020-11" db="EMBL/GenBank/DDBJ databases">
        <title>Whole-genome analyses of Nonomuraea sp. K274.</title>
        <authorList>
            <person name="Veyisoglu A."/>
        </authorList>
    </citation>
    <scope>NUCLEOTIDE SEQUENCE</scope>
    <source>
        <strain evidence="6">K274</strain>
    </source>
</reference>
<dbReference type="GO" id="GO:0003677">
    <property type="term" value="F:DNA binding"/>
    <property type="evidence" value="ECO:0007669"/>
    <property type="project" value="UniProtKB-KW"/>
</dbReference>
<keyword evidence="3" id="KW-0804">Transcription</keyword>
<evidence type="ECO:0000313" key="6">
    <source>
        <dbReference type="EMBL" id="MBF8190754.1"/>
    </source>
</evidence>
<dbReference type="SMART" id="SM00346">
    <property type="entry name" value="HTH_ICLR"/>
    <property type="match status" value="1"/>
</dbReference>
<dbReference type="InterPro" id="IPR050707">
    <property type="entry name" value="HTH_MetabolicPath_Reg"/>
</dbReference>
<dbReference type="PANTHER" id="PTHR30136">
    <property type="entry name" value="HELIX-TURN-HELIX TRANSCRIPTIONAL REGULATOR, ICLR FAMILY"/>
    <property type="match status" value="1"/>
</dbReference>
<feature type="domain" description="HTH iclR-type" evidence="4">
    <location>
        <begin position="8"/>
        <end position="68"/>
    </location>
</feature>
<dbReference type="InterPro" id="IPR014757">
    <property type="entry name" value="Tscrpt_reg_IclR_C"/>
</dbReference>
<evidence type="ECO:0000256" key="3">
    <source>
        <dbReference type="ARBA" id="ARBA00023163"/>
    </source>
</evidence>
<dbReference type="InterPro" id="IPR036390">
    <property type="entry name" value="WH_DNA-bd_sf"/>
</dbReference>
<evidence type="ECO:0000313" key="7">
    <source>
        <dbReference type="Proteomes" id="UP000605361"/>
    </source>
</evidence>
<evidence type="ECO:0000259" key="5">
    <source>
        <dbReference type="PROSITE" id="PS51078"/>
    </source>
</evidence>
<dbReference type="PROSITE" id="PS51078">
    <property type="entry name" value="ICLR_ED"/>
    <property type="match status" value="1"/>
</dbReference>
<proteinExistence type="predicted"/>
<gene>
    <name evidence="6" type="ORF">ITP53_34610</name>
</gene>
<protein>
    <submittedName>
        <fullName evidence="6">IclR family transcriptional regulator</fullName>
    </submittedName>
</protein>
<name>A0A931AI45_9ACTN</name>
<evidence type="ECO:0000256" key="2">
    <source>
        <dbReference type="ARBA" id="ARBA00023125"/>
    </source>
</evidence>
<dbReference type="InterPro" id="IPR036388">
    <property type="entry name" value="WH-like_DNA-bd_sf"/>
</dbReference>
<dbReference type="InterPro" id="IPR029016">
    <property type="entry name" value="GAF-like_dom_sf"/>
</dbReference>
<feature type="domain" description="IclR-ED" evidence="5">
    <location>
        <begin position="69"/>
        <end position="251"/>
    </location>
</feature>
<keyword evidence="7" id="KW-1185">Reference proteome</keyword>
<dbReference type="EMBL" id="JADOGI010000133">
    <property type="protein sequence ID" value="MBF8190754.1"/>
    <property type="molecule type" value="Genomic_DNA"/>
</dbReference>
<organism evidence="6 7">
    <name type="scientific">Nonomuraea cypriaca</name>
    <dbReference type="NCBI Taxonomy" id="1187855"/>
    <lineage>
        <taxon>Bacteria</taxon>
        <taxon>Bacillati</taxon>
        <taxon>Actinomycetota</taxon>
        <taxon>Actinomycetes</taxon>
        <taxon>Streptosporangiales</taxon>
        <taxon>Streptosporangiaceae</taxon>
        <taxon>Nonomuraea</taxon>
    </lineage>
</organism>